<dbReference type="GO" id="GO:0005886">
    <property type="term" value="C:plasma membrane"/>
    <property type="evidence" value="ECO:0007669"/>
    <property type="project" value="TreeGrafter"/>
</dbReference>
<keyword evidence="2" id="KW-0472">Membrane</keyword>
<dbReference type="GO" id="GO:0050772">
    <property type="term" value="P:positive regulation of axonogenesis"/>
    <property type="evidence" value="ECO:0007669"/>
    <property type="project" value="TreeGrafter"/>
</dbReference>
<dbReference type="InterPro" id="IPR036352">
    <property type="entry name" value="Semap_dom_sf"/>
</dbReference>
<comment type="subcellular location">
    <subcellularLocation>
        <location evidence="1">Membrane</location>
    </subcellularLocation>
</comment>
<protein>
    <recommendedName>
        <fullName evidence="5">PSI domain-containing protein</fullName>
    </recommendedName>
</protein>
<organism evidence="6 7">
    <name type="scientific">Anguilla anguilla</name>
    <name type="common">European freshwater eel</name>
    <name type="synonym">Muraena anguilla</name>
    <dbReference type="NCBI Taxonomy" id="7936"/>
    <lineage>
        <taxon>Eukaryota</taxon>
        <taxon>Metazoa</taxon>
        <taxon>Chordata</taxon>
        <taxon>Craniata</taxon>
        <taxon>Vertebrata</taxon>
        <taxon>Euteleostomi</taxon>
        <taxon>Actinopterygii</taxon>
        <taxon>Neopterygii</taxon>
        <taxon>Teleostei</taxon>
        <taxon>Anguilliformes</taxon>
        <taxon>Anguillidae</taxon>
        <taxon>Anguilla</taxon>
    </lineage>
</organism>
<proteinExistence type="predicted"/>
<dbReference type="GO" id="GO:0030334">
    <property type="term" value="P:regulation of cell migration"/>
    <property type="evidence" value="ECO:0007669"/>
    <property type="project" value="TreeGrafter"/>
</dbReference>
<evidence type="ECO:0000256" key="3">
    <source>
        <dbReference type="ARBA" id="ARBA00023157"/>
    </source>
</evidence>
<dbReference type="InterPro" id="IPR002165">
    <property type="entry name" value="Plexin_repeat"/>
</dbReference>
<dbReference type="GO" id="GO:0008360">
    <property type="term" value="P:regulation of cell shape"/>
    <property type="evidence" value="ECO:0007669"/>
    <property type="project" value="TreeGrafter"/>
</dbReference>
<evidence type="ECO:0000259" key="5">
    <source>
        <dbReference type="SMART" id="SM00423"/>
    </source>
</evidence>
<evidence type="ECO:0000256" key="4">
    <source>
        <dbReference type="ARBA" id="ARBA00023180"/>
    </source>
</evidence>
<dbReference type="SUPFAM" id="SSF103575">
    <property type="entry name" value="Plexin repeat"/>
    <property type="match status" value="1"/>
</dbReference>
<evidence type="ECO:0000256" key="1">
    <source>
        <dbReference type="ARBA" id="ARBA00004370"/>
    </source>
</evidence>
<dbReference type="GO" id="GO:0017154">
    <property type="term" value="F:semaphorin receptor activity"/>
    <property type="evidence" value="ECO:0007669"/>
    <property type="project" value="InterPro"/>
</dbReference>
<evidence type="ECO:0000313" key="7">
    <source>
        <dbReference type="Proteomes" id="UP001044222"/>
    </source>
</evidence>
<keyword evidence="4" id="KW-0325">Glycoprotein</keyword>
<dbReference type="EMBL" id="JAFIRN010000013">
    <property type="protein sequence ID" value="KAG5836737.1"/>
    <property type="molecule type" value="Genomic_DNA"/>
</dbReference>
<dbReference type="AlphaFoldDB" id="A0A9D3LUX9"/>
<sequence length="319" mass="35513">MLASGEPGDQLQVRGGISPPLASTEEFALTADALYERKGKGVLAGRGRVGGERAHRGLPGDQHREVYKVHLSSTPKVYHRRPGDGSGHGVNKNLFFDTSRTHLYIATDKRISKVPVQACHLKTDCQSCMAQEDPYCGWCVLEGRCTRKVEWEGRGGERLAVEPETRVKVGVSAFPSIRESDRLQCRFGSFVCEASMDGSQITCRLADHVRIPPTPDKQDFVAVPVKILVNETVEVAAQHFKFYNCSAAMKKVENARTRCPRFESQDLELIPVGFKTPIRFEGVNLDVYKGREFKMGTELMKQAEEAATPEGHSRRLPRI</sequence>
<name>A0A9D3LUX9_ANGAN</name>
<gene>
    <name evidence="6" type="ORF">ANANG_G00231750</name>
</gene>
<dbReference type="Gene3D" id="2.130.10.10">
    <property type="entry name" value="YVTN repeat-like/Quinoprotein amine dehydrogenase"/>
    <property type="match status" value="1"/>
</dbReference>
<dbReference type="GO" id="GO:0002116">
    <property type="term" value="C:semaphorin receptor complex"/>
    <property type="evidence" value="ECO:0007669"/>
    <property type="project" value="TreeGrafter"/>
</dbReference>
<reference evidence="6" key="1">
    <citation type="submission" date="2021-01" db="EMBL/GenBank/DDBJ databases">
        <title>A chromosome-scale assembly of European eel, Anguilla anguilla.</title>
        <authorList>
            <person name="Henkel C."/>
            <person name="Jong-Raadsen S.A."/>
            <person name="Dufour S."/>
            <person name="Weltzien F.-A."/>
            <person name="Palstra A.P."/>
            <person name="Pelster B."/>
            <person name="Spaink H.P."/>
            <person name="Van Den Thillart G.E."/>
            <person name="Jansen H."/>
            <person name="Zahm M."/>
            <person name="Klopp C."/>
            <person name="Cedric C."/>
            <person name="Louis A."/>
            <person name="Berthelot C."/>
            <person name="Parey E."/>
            <person name="Roest Crollius H."/>
            <person name="Montfort J."/>
            <person name="Robinson-Rechavi M."/>
            <person name="Bucao C."/>
            <person name="Bouchez O."/>
            <person name="Gislard M."/>
            <person name="Lluch J."/>
            <person name="Milhes M."/>
            <person name="Lampietro C."/>
            <person name="Lopez Roques C."/>
            <person name="Donnadieu C."/>
            <person name="Braasch I."/>
            <person name="Desvignes T."/>
            <person name="Postlethwait J."/>
            <person name="Bobe J."/>
            <person name="Guiguen Y."/>
            <person name="Dirks R."/>
        </authorList>
    </citation>
    <scope>NUCLEOTIDE SEQUENCE</scope>
    <source>
        <strain evidence="6">Tag_6206</strain>
        <tissue evidence="6">Liver</tissue>
    </source>
</reference>
<keyword evidence="3" id="KW-1015">Disulfide bond</keyword>
<dbReference type="GO" id="GO:0007162">
    <property type="term" value="P:negative regulation of cell adhesion"/>
    <property type="evidence" value="ECO:0007669"/>
    <property type="project" value="TreeGrafter"/>
</dbReference>
<keyword evidence="7" id="KW-1185">Reference proteome</keyword>
<comment type="caution">
    <text evidence="6">The sequence shown here is derived from an EMBL/GenBank/DDBJ whole genome shotgun (WGS) entry which is preliminary data.</text>
</comment>
<evidence type="ECO:0000256" key="2">
    <source>
        <dbReference type="ARBA" id="ARBA00023136"/>
    </source>
</evidence>
<dbReference type="SMART" id="SM00423">
    <property type="entry name" value="PSI"/>
    <property type="match status" value="1"/>
</dbReference>
<dbReference type="Pfam" id="PF17960">
    <property type="entry name" value="TIG_plexin"/>
    <property type="match status" value="1"/>
</dbReference>
<dbReference type="InterPro" id="IPR016201">
    <property type="entry name" value="PSI"/>
</dbReference>
<dbReference type="InterPro" id="IPR013783">
    <property type="entry name" value="Ig-like_fold"/>
</dbReference>
<dbReference type="Proteomes" id="UP001044222">
    <property type="component" value="Chromosome 13"/>
</dbReference>
<dbReference type="GO" id="GO:0007411">
    <property type="term" value="P:axon guidance"/>
    <property type="evidence" value="ECO:0007669"/>
    <property type="project" value="UniProtKB-ARBA"/>
</dbReference>
<evidence type="ECO:0000313" key="6">
    <source>
        <dbReference type="EMBL" id="KAG5836737.1"/>
    </source>
</evidence>
<dbReference type="InterPro" id="IPR015943">
    <property type="entry name" value="WD40/YVTN_repeat-like_dom_sf"/>
</dbReference>
<dbReference type="InterPro" id="IPR031148">
    <property type="entry name" value="Plexin"/>
</dbReference>
<dbReference type="PANTHER" id="PTHR22625">
    <property type="entry name" value="PLEXIN"/>
    <property type="match status" value="1"/>
</dbReference>
<dbReference type="Pfam" id="PF01437">
    <property type="entry name" value="PSI"/>
    <property type="match status" value="1"/>
</dbReference>
<dbReference type="Gene3D" id="2.60.40.10">
    <property type="entry name" value="Immunoglobulins"/>
    <property type="match status" value="2"/>
</dbReference>
<accession>A0A9D3LUX9</accession>
<dbReference type="InterPro" id="IPR041019">
    <property type="entry name" value="TIG1_plexin"/>
</dbReference>
<feature type="domain" description="PSI" evidence="5">
    <location>
        <begin position="118"/>
        <end position="193"/>
    </location>
</feature>
<dbReference type="PANTHER" id="PTHR22625:SF9">
    <property type="entry name" value="PLEXIN-B2"/>
    <property type="match status" value="1"/>
</dbReference>
<dbReference type="SUPFAM" id="SSF101912">
    <property type="entry name" value="Sema domain"/>
    <property type="match status" value="1"/>
</dbReference>